<feature type="compositionally biased region" description="Pro residues" evidence="4">
    <location>
        <begin position="37"/>
        <end position="46"/>
    </location>
</feature>
<dbReference type="SMART" id="SM00386">
    <property type="entry name" value="HAT"/>
    <property type="match status" value="4"/>
</dbReference>
<feature type="compositionally biased region" description="Low complexity" evidence="4">
    <location>
        <begin position="1"/>
        <end position="12"/>
    </location>
</feature>
<feature type="compositionally biased region" description="Polar residues" evidence="4">
    <location>
        <begin position="538"/>
        <end position="547"/>
    </location>
</feature>
<dbReference type="InterPro" id="IPR013633">
    <property type="entry name" value="NRDE-2"/>
</dbReference>
<comment type="caution">
    <text evidence="5">The sequence shown here is derived from an EMBL/GenBank/DDBJ whole genome shotgun (WGS) entry which is preliminary data.</text>
</comment>
<feature type="region of interest" description="Disordered" evidence="4">
    <location>
        <begin position="1"/>
        <end position="127"/>
    </location>
</feature>
<dbReference type="SUPFAM" id="SSF48452">
    <property type="entry name" value="TPR-like"/>
    <property type="match status" value="1"/>
</dbReference>
<evidence type="ECO:0000256" key="3">
    <source>
        <dbReference type="ARBA" id="ARBA00023242"/>
    </source>
</evidence>
<dbReference type="InterPro" id="IPR003107">
    <property type="entry name" value="HAT"/>
</dbReference>
<sequence length="1118" mass="129048">MSGAYTSPFADFVPPPPSTPSSVVSSFSSAPSIPFDDAPPPPPPDSPTFDDFEEKPTFKILLPSMTANVARVEPKVEDTERDDSMALDLHPFLKRDRSDRKRSDKKQKKDKKHKKSKKNKKQKTDQEKIIAIEQKLAKEGRRKPPSVWLTKDRIVEQPYFYDMLGDPNNAVYGELYRNDVPVYRRGRRCIGLPENEVIRPTRICYLFSTRGSRENSGTSKGRYLDRQNIAKERDVELKRVNLKAIKRQDAGTLDGDFIKLDVERVEKKKEAREENETYSPTMESSESEDEDYADYLERVDNSEDEDEEKERKEDEGESLEEWVTRRTRQLNAATRERPDELKVWLDFIQFQTKLSDMGFAGREKLSGLLEKKISIYQKALEYHPDSVQLMLGLVREGKALWTVEKTEQVWTAILQQARPQNVVEIWIEYLRHSRSSFQLFSITRWRERVARAIAVITNVEADSRTDEHRLEMETLRLLVETAYMERAAGYRERGIAIFQAAIEFNLFTPSHISSGNLRRNFEKFWESEVPRGAMGWNQWNEGDSDQTIDPKHSRPVRPPKKPEVYSVPLPPSRLNPQEELENMDQQMEEDLSTMDPESLSAEKLRAAQREVQAKRDLLKWMNEEEEKEKSQKFPCRPLVGFGISEEEEITDPDRVIIFDDIRPFLHFFELKETRMSLVDHFLCFMGLSLPNSSTGERLKRPGEPSVGSVMPLYSTEIQSLFDEIRIPTDMKGNTDRESWRSYSPLPDPLDARCVENIFYQTRKLFPSDRRLLMNQLQFFTIQSPNLAADVIKAEMSKNRNDLLLFDAYARVKRKTGSLEEARKVYNGALSLSHALPPASRSAHVILLRNFAEMEMEAGHSQASTFVLTSICDETFSPLSSTTPQVPKTKIPKARKLWSDRSQKVSEEADGDEKVSTFVCHGLMEYLTGGIQACIHAFESCEKFLGKSSIQLEEYVFYCGILTDTIYLQRFPVNGYFLSVFIESEARSQIAGRIRSHFDDVCDRLNSPLLWMMSIHTETTRLGGSHRVRSLFDRALHDASCRSCPALWRYFIQFEAQRGKLEGAKAAFYRAIQEVPWAKPVWKDLFTVLQSRATSDELRDAIKLMTEKEVRLMVPPDEE</sequence>
<dbReference type="Pfam" id="PF08424">
    <property type="entry name" value="NRDE-2"/>
    <property type="match status" value="1"/>
</dbReference>
<keyword evidence="6" id="KW-1185">Reference proteome</keyword>
<organism evidence="5 6">
    <name type="scientific">Planoprotostelium fungivorum</name>
    <dbReference type="NCBI Taxonomy" id="1890364"/>
    <lineage>
        <taxon>Eukaryota</taxon>
        <taxon>Amoebozoa</taxon>
        <taxon>Evosea</taxon>
        <taxon>Variosea</taxon>
        <taxon>Cavosteliida</taxon>
        <taxon>Cavosteliaceae</taxon>
        <taxon>Planoprotostelium</taxon>
    </lineage>
</organism>
<evidence type="ECO:0000313" key="6">
    <source>
        <dbReference type="Proteomes" id="UP000241769"/>
    </source>
</evidence>
<dbReference type="PANTHER" id="PTHR13471:SF0">
    <property type="entry name" value="NUCLEAR EXOSOME REGULATOR NRDE2"/>
    <property type="match status" value="1"/>
</dbReference>
<evidence type="ECO:0000256" key="4">
    <source>
        <dbReference type="SAM" id="MobiDB-lite"/>
    </source>
</evidence>
<dbReference type="GO" id="GO:0006396">
    <property type="term" value="P:RNA processing"/>
    <property type="evidence" value="ECO:0007669"/>
    <property type="project" value="InterPro"/>
</dbReference>
<dbReference type="FunCoup" id="A0A2P6MZ01">
    <property type="interactions" value="219"/>
</dbReference>
<protein>
    <submittedName>
        <fullName evidence="5">Uncharacterized protein</fullName>
    </submittedName>
</protein>
<feature type="compositionally biased region" description="Basic residues" evidence="4">
    <location>
        <begin position="103"/>
        <end position="121"/>
    </location>
</feature>
<dbReference type="GO" id="GO:0031048">
    <property type="term" value="P:regulatory ncRNA-mediated heterochromatin formation"/>
    <property type="evidence" value="ECO:0007669"/>
    <property type="project" value="TreeGrafter"/>
</dbReference>
<feature type="compositionally biased region" description="Acidic residues" evidence="4">
    <location>
        <begin position="285"/>
        <end position="294"/>
    </location>
</feature>
<feature type="compositionally biased region" description="Basic and acidic residues" evidence="4">
    <location>
        <begin position="72"/>
        <end position="84"/>
    </location>
</feature>
<dbReference type="InterPro" id="IPR011990">
    <property type="entry name" value="TPR-like_helical_dom_sf"/>
</dbReference>
<feature type="compositionally biased region" description="Low complexity" evidence="4">
    <location>
        <begin position="20"/>
        <end position="36"/>
    </location>
</feature>
<evidence type="ECO:0000256" key="2">
    <source>
        <dbReference type="ARBA" id="ARBA00009265"/>
    </source>
</evidence>
<reference evidence="5 6" key="1">
    <citation type="journal article" date="2018" name="Genome Biol. Evol.">
        <title>Multiple Roots of Fruiting Body Formation in Amoebozoa.</title>
        <authorList>
            <person name="Hillmann F."/>
            <person name="Forbes G."/>
            <person name="Novohradska S."/>
            <person name="Ferling I."/>
            <person name="Riege K."/>
            <person name="Groth M."/>
            <person name="Westermann M."/>
            <person name="Marz M."/>
            <person name="Spaller T."/>
            <person name="Winckler T."/>
            <person name="Schaap P."/>
            <person name="Glockner G."/>
        </authorList>
    </citation>
    <scope>NUCLEOTIDE SEQUENCE [LARGE SCALE GENOMIC DNA]</scope>
    <source>
        <strain evidence="5 6">Jena</strain>
    </source>
</reference>
<dbReference type="Gene3D" id="1.25.40.10">
    <property type="entry name" value="Tetratricopeptide repeat domain"/>
    <property type="match status" value="2"/>
</dbReference>
<name>A0A2P6MZ01_9EUKA</name>
<feature type="compositionally biased region" description="Basic and acidic residues" evidence="4">
    <location>
        <begin position="91"/>
        <end position="102"/>
    </location>
</feature>
<evidence type="ECO:0000256" key="1">
    <source>
        <dbReference type="ARBA" id="ARBA00004123"/>
    </source>
</evidence>
<evidence type="ECO:0000313" key="5">
    <source>
        <dbReference type="EMBL" id="PRP76931.1"/>
    </source>
</evidence>
<feature type="region of interest" description="Disordered" evidence="4">
    <location>
        <begin position="269"/>
        <end position="320"/>
    </location>
</feature>
<gene>
    <name evidence="5" type="ORF">PROFUN_06209</name>
</gene>
<accession>A0A2P6MZ01</accession>
<dbReference type="STRING" id="1890364.A0A2P6MZ01"/>
<feature type="region of interest" description="Disordered" evidence="4">
    <location>
        <begin position="538"/>
        <end position="576"/>
    </location>
</feature>
<dbReference type="EMBL" id="MDYQ01000292">
    <property type="protein sequence ID" value="PRP76931.1"/>
    <property type="molecule type" value="Genomic_DNA"/>
</dbReference>
<dbReference type="GO" id="GO:1902369">
    <property type="term" value="P:negative regulation of RNA catabolic process"/>
    <property type="evidence" value="ECO:0007669"/>
    <property type="project" value="TreeGrafter"/>
</dbReference>
<proteinExistence type="inferred from homology"/>
<dbReference type="GO" id="GO:0071013">
    <property type="term" value="C:catalytic step 2 spliceosome"/>
    <property type="evidence" value="ECO:0007669"/>
    <property type="project" value="TreeGrafter"/>
</dbReference>
<dbReference type="AlphaFoldDB" id="A0A2P6MZ01"/>
<comment type="similarity">
    <text evidence="2">Belongs to the NRDE2 family.</text>
</comment>
<dbReference type="OrthoDB" id="297219at2759"/>
<dbReference type="InParanoid" id="A0A2P6MZ01"/>
<dbReference type="PANTHER" id="PTHR13471">
    <property type="entry name" value="TETRATRICOPEPTIDE-LIKE HELICAL"/>
    <property type="match status" value="1"/>
</dbReference>
<comment type="subcellular location">
    <subcellularLocation>
        <location evidence="1">Nucleus</location>
    </subcellularLocation>
</comment>
<keyword evidence="3" id="KW-0539">Nucleus</keyword>
<dbReference type="Proteomes" id="UP000241769">
    <property type="component" value="Unassembled WGS sequence"/>
</dbReference>